<keyword evidence="1 2" id="KW-0645">Protease</keyword>
<evidence type="ECO:0000313" key="4">
    <source>
        <dbReference type="EMBL" id="PSR21786.1"/>
    </source>
</evidence>
<dbReference type="AlphaFoldDB" id="A0A2T2WHT6"/>
<dbReference type="InterPro" id="IPR027417">
    <property type="entry name" value="P-loop_NTPase"/>
</dbReference>
<reference evidence="4 5" key="1">
    <citation type="journal article" date="2014" name="BMC Genomics">
        <title>Comparison of environmental and isolate Sulfobacillus genomes reveals diverse carbon, sulfur, nitrogen, and hydrogen metabolisms.</title>
        <authorList>
            <person name="Justice N.B."/>
            <person name="Norman A."/>
            <person name="Brown C.T."/>
            <person name="Singh A."/>
            <person name="Thomas B.C."/>
            <person name="Banfield J.F."/>
        </authorList>
    </citation>
    <scope>NUCLEOTIDE SEQUENCE [LARGE SCALE GENOMIC DNA]</scope>
    <source>
        <strain evidence="4">AMDSBA3</strain>
    </source>
</reference>
<proteinExistence type="inferred from homology"/>
<dbReference type="GO" id="GO:0006508">
    <property type="term" value="P:proteolysis"/>
    <property type="evidence" value="ECO:0007669"/>
    <property type="project" value="UniProtKB-KW"/>
</dbReference>
<dbReference type="Pfam" id="PF20437">
    <property type="entry name" value="LonC_helical"/>
    <property type="match status" value="1"/>
</dbReference>
<dbReference type="GO" id="GO:0005524">
    <property type="term" value="F:ATP binding"/>
    <property type="evidence" value="ECO:0007669"/>
    <property type="project" value="InterPro"/>
</dbReference>
<name>A0A2T2WHT6_9FIRM</name>
<dbReference type="InterPro" id="IPR046843">
    <property type="entry name" value="LonB_AAA-LID"/>
</dbReference>
<dbReference type="PRINTS" id="PR00830">
    <property type="entry name" value="ENDOLAPTASE"/>
</dbReference>
<dbReference type="InterPro" id="IPR020568">
    <property type="entry name" value="Ribosomal_Su5_D2-typ_SF"/>
</dbReference>
<dbReference type="PANTHER" id="PTHR10046">
    <property type="entry name" value="ATP DEPENDENT LON PROTEASE FAMILY MEMBER"/>
    <property type="match status" value="1"/>
</dbReference>
<evidence type="ECO:0000256" key="2">
    <source>
        <dbReference type="PROSITE-ProRule" id="PRU01122"/>
    </source>
</evidence>
<dbReference type="SUPFAM" id="SSF52540">
    <property type="entry name" value="P-loop containing nucleoside triphosphate hydrolases"/>
    <property type="match status" value="1"/>
</dbReference>
<dbReference type="Gene3D" id="3.40.50.300">
    <property type="entry name" value="P-loop containing nucleotide triphosphate hydrolases"/>
    <property type="match status" value="2"/>
</dbReference>
<accession>A0A2T2WHT6</accession>
<evidence type="ECO:0000259" key="3">
    <source>
        <dbReference type="PROSITE" id="PS51786"/>
    </source>
</evidence>
<dbReference type="Gene3D" id="3.30.230.10">
    <property type="match status" value="1"/>
</dbReference>
<feature type="domain" description="Lon proteolytic" evidence="3">
    <location>
        <begin position="549"/>
        <end position="744"/>
    </location>
</feature>
<dbReference type="InterPro" id="IPR046844">
    <property type="entry name" value="Lon-like_helical"/>
</dbReference>
<dbReference type="InterPro" id="IPR041699">
    <property type="entry name" value="AAA_32"/>
</dbReference>
<sequence length="777" mass="85511">MDASRWVVEWQKARRTYSESDFGEPDPDHADALVGQDRAQRAIEFGLAMGAHLFLVGPTGTGKRTYIRNRLEKWAAARPTPEDWCYVPRFGRENEPQAIALSAGKGRQFQREVEDFVRSLYKSLRDVFESEAYAHHRQGLLGEFETRQQNMWRELSEQARTLGFGIQTAPTGQVLTLPLKPDGQPFRPQEFQELPDSIKANIQKRQKKLEEPLELILHRIRALDREARTALAAMDQETAENTAGHLLETAVRAYQGTAAADYFQGILHDSLRHLDDLRREDTDDAGVWVSRYAVQVIVEHEPDSGAPVIFESNPSFAKLFGQINYMQVQGMLVASLQGIVAGSILKANGGFLVMSAEELLQEPYAYSALKRVLREASVKVENAPEAMNWMRPTIFQPEPIALDLTIVLMGQPATYYALYNYDPDFRRLFTVKADFAADMAATAVNINHLAHTVSTARIKGRGPSGGAVAALLELAAELAEDQDRLSTRIGELLAVLKESEVWAEAENSTLIERRHVLSALMARRERSQGPSDLMHRLIADGTLLIQTEGYVVGQVNGLAVMSAGDAPFGHPSRITASVWAGERGIVNIERQTRQSGTTHSKGVLTLSGFFSGRFGSEHPLSLSASIGFEQMYDEVDGDSASSAELYALISAMAGIGINQGIAVTGSVDQYGAIQPIGGVNHKIEGFFRTCQSRGLTGHEGVMIPARNLRHLMVSTEVQQALEQGVFHLWAVDTIDEGIEVLTGVPAGRASDGPDTVMGKVAERLDLFAALVQKRHNG</sequence>
<dbReference type="Pfam" id="PF20436">
    <property type="entry name" value="LonB_AAA-LID"/>
    <property type="match status" value="1"/>
</dbReference>
<dbReference type="EC" id="3.4.21.53" evidence="2"/>
<dbReference type="SUPFAM" id="SSF54211">
    <property type="entry name" value="Ribosomal protein S5 domain 2-like"/>
    <property type="match status" value="1"/>
</dbReference>
<keyword evidence="2" id="KW-0720">Serine protease</keyword>
<protein>
    <recommendedName>
        <fullName evidence="2">endopeptidase La</fullName>
        <ecNumber evidence="2">3.4.21.53</ecNumber>
    </recommendedName>
</protein>
<dbReference type="Gene3D" id="1.10.8.60">
    <property type="match status" value="1"/>
</dbReference>
<dbReference type="PROSITE" id="PS51786">
    <property type="entry name" value="LON_PROTEOLYTIC"/>
    <property type="match status" value="1"/>
</dbReference>
<feature type="active site" evidence="2">
    <location>
        <position position="682"/>
    </location>
</feature>
<evidence type="ECO:0000313" key="5">
    <source>
        <dbReference type="Proteomes" id="UP000241848"/>
    </source>
</evidence>
<gene>
    <name evidence="4" type="ORF">C7B45_09380</name>
</gene>
<dbReference type="EMBL" id="PXYV01000027">
    <property type="protein sequence ID" value="PSR21786.1"/>
    <property type="molecule type" value="Genomic_DNA"/>
</dbReference>
<comment type="catalytic activity">
    <reaction evidence="2">
        <text>Hydrolysis of proteins in presence of ATP.</text>
        <dbReference type="EC" id="3.4.21.53"/>
    </reaction>
</comment>
<dbReference type="GO" id="GO:0004252">
    <property type="term" value="F:serine-type endopeptidase activity"/>
    <property type="evidence" value="ECO:0007669"/>
    <property type="project" value="UniProtKB-UniRule"/>
</dbReference>
<dbReference type="GO" id="GO:0004176">
    <property type="term" value="F:ATP-dependent peptidase activity"/>
    <property type="evidence" value="ECO:0007669"/>
    <property type="project" value="UniProtKB-UniRule"/>
</dbReference>
<dbReference type="Pfam" id="PF05362">
    <property type="entry name" value="Lon_C"/>
    <property type="match status" value="1"/>
</dbReference>
<comment type="similarity">
    <text evidence="2">Belongs to the peptidase S16 family.</text>
</comment>
<feature type="active site" evidence="2">
    <location>
        <position position="639"/>
    </location>
</feature>
<comment type="caution">
    <text evidence="4">The sequence shown here is derived from an EMBL/GenBank/DDBJ whole genome shotgun (WGS) entry which is preliminary data.</text>
</comment>
<dbReference type="InterPro" id="IPR027065">
    <property type="entry name" value="Lon_Prtase"/>
</dbReference>
<organism evidence="4 5">
    <name type="scientific">Sulfobacillus acidophilus</name>
    <dbReference type="NCBI Taxonomy" id="53633"/>
    <lineage>
        <taxon>Bacteria</taxon>
        <taxon>Bacillati</taxon>
        <taxon>Bacillota</taxon>
        <taxon>Clostridia</taxon>
        <taxon>Eubacteriales</taxon>
        <taxon>Clostridiales Family XVII. Incertae Sedis</taxon>
        <taxon>Sulfobacillus</taxon>
    </lineage>
</organism>
<dbReference type="InterPro" id="IPR014721">
    <property type="entry name" value="Ribsml_uS5_D2-typ_fold_subgr"/>
</dbReference>
<dbReference type="Pfam" id="PF13654">
    <property type="entry name" value="AAA_32"/>
    <property type="match status" value="1"/>
</dbReference>
<dbReference type="GO" id="GO:0030163">
    <property type="term" value="P:protein catabolic process"/>
    <property type="evidence" value="ECO:0007669"/>
    <property type="project" value="InterPro"/>
</dbReference>
<keyword evidence="2" id="KW-0378">Hydrolase</keyword>
<dbReference type="Proteomes" id="UP000241848">
    <property type="component" value="Unassembled WGS sequence"/>
</dbReference>
<evidence type="ECO:0000256" key="1">
    <source>
        <dbReference type="ARBA" id="ARBA00022670"/>
    </source>
</evidence>
<dbReference type="InterPro" id="IPR008269">
    <property type="entry name" value="Lon_proteolytic"/>
</dbReference>